<comment type="caution">
    <text evidence="2">The sequence shown here is derived from an EMBL/GenBank/DDBJ whole genome shotgun (WGS) entry which is preliminary data.</text>
</comment>
<evidence type="ECO:0000259" key="1">
    <source>
        <dbReference type="Pfam" id="PF17775"/>
    </source>
</evidence>
<accession>A0A2H9T9M9</accession>
<dbReference type="Pfam" id="PF02810">
    <property type="entry name" value="SEC-C"/>
    <property type="match status" value="1"/>
</dbReference>
<dbReference type="PANTHER" id="PTHR33747">
    <property type="entry name" value="UPF0225 PROTEIN SCO1677"/>
    <property type="match status" value="1"/>
</dbReference>
<dbReference type="InterPro" id="IPR032710">
    <property type="entry name" value="NTF2-like_dom_sf"/>
</dbReference>
<proteinExistence type="predicted"/>
<reference evidence="2" key="1">
    <citation type="journal article" date="2017" name="Appl. Environ. Microbiol.">
        <title>Molecular characterization of an Endozoicomonas-like organism causing infection in king scallop Pecten maximus L.</title>
        <authorList>
            <person name="Cano I."/>
            <person name="van Aerle R."/>
            <person name="Ross S."/>
            <person name="Verner-Jeffreys D.W."/>
            <person name="Paley R.K."/>
            <person name="Rimmer G."/>
            <person name="Ryder D."/>
            <person name="Hooper P."/>
            <person name="Stone D."/>
            <person name="Feist S.W."/>
        </authorList>
    </citation>
    <scope>NUCLEOTIDE SEQUENCE</scope>
</reference>
<dbReference type="PANTHER" id="PTHR33747:SF1">
    <property type="entry name" value="ADENYLATE CYCLASE-ASSOCIATED CAP C-TERMINAL DOMAIN-CONTAINING PROTEIN"/>
    <property type="match status" value="1"/>
</dbReference>
<dbReference type="InterPro" id="IPR048469">
    <property type="entry name" value="YchJ-like_M"/>
</dbReference>
<feature type="domain" description="YchJ-like middle NTF2-like" evidence="1">
    <location>
        <begin position="1"/>
        <end position="94"/>
    </location>
</feature>
<gene>
    <name evidence="2" type="ORF">CI610_01066</name>
</gene>
<dbReference type="Pfam" id="PF17775">
    <property type="entry name" value="YchJ_M-like"/>
    <property type="match status" value="1"/>
</dbReference>
<protein>
    <recommendedName>
        <fullName evidence="1">YchJ-like middle NTF2-like domain-containing protein</fullName>
    </recommendedName>
</protein>
<organism evidence="2">
    <name type="scientific">invertebrate metagenome</name>
    <dbReference type="NCBI Taxonomy" id="1711999"/>
    <lineage>
        <taxon>unclassified sequences</taxon>
        <taxon>metagenomes</taxon>
        <taxon>organismal metagenomes</taxon>
    </lineage>
</organism>
<dbReference type="SUPFAM" id="SSF103642">
    <property type="entry name" value="Sec-C motif"/>
    <property type="match status" value="1"/>
</dbReference>
<dbReference type="EMBL" id="NSIT01000040">
    <property type="protein sequence ID" value="PJE79940.1"/>
    <property type="molecule type" value="Genomic_DNA"/>
</dbReference>
<dbReference type="AlphaFoldDB" id="A0A2H9T9M9"/>
<name>A0A2H9T9M9_9ZZZZ</name>
<dbReference type="SUPFAM" id="SSF54427">
    <property type="entry name" value="NTF2-like"/>
    <property type="match status" value="1"/>
</dbReference>
<sequence>MRSRYSAYALCIMDYIIKTTHPSQQKAVRRELTSYNNDHVAWQKLTLIQTEKGKESDATGTVEFKAYYKEEGTEHIMHEVSRFSQIKQQWFYIHPNLPIQAEQQATVGRNDLCPCGSGRKYKKCCINS</sequence>
<evidence type="ECO:0000313" key="2">
    <source>
        <dbReference type="EMBL" id="PJE79940.1"/>
    </source>
</evidence>
<dbReference type="Gene3D" id="3.10.450.50">
    <property type="match status" value="1"/>
</dbReference>
<dbReference type="InterPro" id="IPR004027">
    <property type="entry name" value="SEC_C_motif"/>
</dbReference>